<dbReference type="Pfam" id="PF00248">
    <property type="entry name" value="Aldo_ket_red"/>
    <property type="match status" value="1"/>
</dbReference>
<dbReference type="PANTHER" id="PTHR43147">
    <property type="entry name" value="PROTEIN TAS"/>
    <property type="match status" value="1"/>
</dbReference>
<protein>
    <submittedName>
        <fullName evidence="2">Aldo keto reductase</fullName>
    </submittedName>
</protein>
<dbReference type="Gene3D" id="3.20.20.100">
    <property type="entry name" value="NADP-dependent oxidoreductase domain"/>
    <property type="match status" value="1"/>
</dbReference>
<accession>A0A1Q3E707</accession>
<dbReference type="EMBL" id="BDGU01000125">
    <property type="protein sequence ID" value="GAW03037.1"/>
    <property type="molecule type" value="Genomic_DNA"/>
</dbReference>
<dbReference type="InterPro" id="IPR036812">
    <property type="entry name" value="NAD(P)_OxRdtase_dom_sf"/>
</dbReference>
<name>A0A1Q3E707_LENED</name>
<comment type="caution">
    <text evidence="2">The sequence shown here is derived from an EMBL/GenBank/DDBJ whole genome shotgun (WGS) entry which is preliminary data.</text>
</comment>
<dbReference type="InterPro" id="IPR023210">
    <property type="entry name" value="NADP_OxRdtase_dom"/>
</dbReference>
<dbReference type="STRING" id="5353.A0A1Q3E707"/>
<dbReference type="AlphaFoldDB" id="A0A1Q3E707"/>
<sequence length="730" mass="82332">MQNFIASIVNAVASTTNLENTRRYRHRVRVRTLSLFAIDTRVLQLRNILTFSWSHIKNDMELGVFLYTIYSSSHVSYLAFQSRPHSHTFNLGKLYLAHETITGLKNPATSRELIFGNTTLAPYIIIDLSSTVTLACSSVLLGIGRLKALSFFTLCTTRPTFTSKDFCETLTFTMPGHVNMMDDVLISQLPPDILKSSVRALVSQNSAAQKVFVEHVRILLRASLPIYPSPSELFGDKPCYVQFLASIRCLFTSKMAIESLPYFSHFLSCIPLAHAQWQSNDKLELALEEACGDIVQAIQALKESRSMPTEELRERLMSLSKAINKCEAYSLSTNLQFPFVRAQLQVEDALRLIFPDVQLNPHALGHALKINNKWAISPDSVTYAKLEHIDLGPLKVPRIFNGLWQLSSPAWGAASLYKQHMNFEQLVRVGFVATDMADHYGDAELVYGAFRNQLPPEIGDKIIACSKWCVFGPPVKPVTPEFVLEAVVERSRRLGGRVELLQFHWYDYNAKDYLQILVELVKITKSHPHLVTAIGLCNFDSQHTEEACQFLLQETGEVGIVSNQIQYSLVDSRPTMKMEAVCLKYGVKLLTYGSFCGGFLSEKWLNVDAPNIYSEEAQLTPSQRKYFDMINNWGSWGELQTLLQVLKRIAIKHDVDLANVAVRWVLDRPAVGAVIVGTRAGISDNSESNLKVFSLILDAEDTDQLDEYTLRTNRTQMLYRKIGDCGSEYR</sequence>
<evidence type="ECO:0000313" key="2">
    <source>
        <dbReference type="EMBL" id="GAW03037.1"/>
    </source>
</evidence>
<reference evidence="2 3" key="1">
    <citation type="submission" date="2016-08" db="EMBL/GenBank/DDBJ databases">
        <authorList>
            <consortium name="Lentinula edodes genome sequencing consortium"/>
            <person name="Sakamoto Y."/>
            <person name="Nakade K."/>
            <person name="Sato S."/>
            <person name="Yoshida Y."/>
            <person name="Miyazaki K."/>
            <person name="Natsume S."/>
            <person name="Konno N."/>
        </authorList>
    </citation>
    <scope>NUCLEOTIDE SEQUENCE [LARGE SCALE GENOMIC DNA]</scope>
    <source>
        <strain evidence="2 3">NBRC 111202</strain>
    </source>
</reference>
<reference evidence="2 3" key="2">
    <citation type="submission" date="2017-02" db="EMBL/GenBank/DDBJ databases">
        <title>A genome survey and senescence transcriptome analysis in Lentinula edodes.</title>
        <authorList>
            <person name="Sakamoto Y."/>
            <person name="Nakade K."/>
            <person name="Sato S."/>
            <person name="Yoshida Y."/>
            <person name="Miyazaki K."/>
            <person name="Natsume S."/>
            <person name="Konno N."/>
        </authorList>
    </citation>
    <scope>NUCLEOTIDE SEQUENCE [LARGE SCALE GENOMIC DNA]</scope>
    <source>
        <strain evidence="2 3">NBRC 111202</strain>
    </source>
</reference>
<keyword evidence="3" id="KW-1185">Reference proteome</keyword>
<feature type="domain" description="NADP-dependent oxidoreductase" evidence="1">
    <location>
        <begin position="399"/>
        <end position="707"/>
    </location>
</feature>
<dbReference type="PANTHER" id="PTHR43147:SF2">
    <property type="entry name" value="NADP-DEPENDENT OXIDOREDUCTASE DOMAIN-CONTAINING PROTEIN"/>
    <property type="match status" value="1"/>
</dbReference>
<dbReference type="SUPFAM" id="SSF51430">
    <property type="entry name" value="NAD(P)-linked oxidoreductase"/>
    <property type="match status" value="1"/>
</dbReference>
<evidence type="ECO:0000313" key="3">
    <source>
        <dbReference type="Proteomes" id="UP000188533"/>
    </source>
</evidence>
<proteinExistence type="predicted"/>
<gene>
    <name evidence="2" type="ORF">LENED_004725</name>
</gene>
<organism evidence="2 3">
    <name type="scientific">Lentinula edodes</name>
    <name type="common">Shiitake mushroom</name>
    <name type="synonym">Lentinus edodes</name>
    <dbReference type="NCBI Taxonomy" id="5353"/>
    <lineage>
        <taxon>Eukaryota</taxon>
        <taxon>Fungi</taxon>
        <taxon>Dikarya</taxon>
        <taxon>Basidiomycota</taxon>
        <taxon>Agaricomycotina</taxon>
        <taxon>Agaricomycetes</taxon>
        <taxon>Agaricomycetidae</taxon>
        <taxon>Agaricales</taxon>
        <taxon>Marasmiineae</taxon>
        <taxon>Omphalotaceae</taxon>
        <taxon>Lentinula</taxon>
    </lineage>
</organism>
<evidence type="ECO:0000259" key="1">
    <source>
        <dbReference type="Pfam" id="PF00248"/>
    </source>
</evidence>
<dbReference type="Proteomes" id="UP000188533">
    <property type="component" value="Unassembled WGS sequence"/>
</dbReference>